<protein>
    <submittedName>
        <fullName evidence="1">Uncharacterized protein</fullName>
    </submittedName>
</protein>
<dbReference type="AlphaFoldDB" id="X0VF03"/>
<evidence type="ECO:0000313" key="1">
    <source>
        <dbReference type="EMBL" id="GAG11028.1"/>
    </source>
</evidence>
<comment type="caution">
    <text evidence="1">The sequence shown here is derived from an EMBL/GenBank/DDBJ whole genome shotgun (WGS) entry which is preliminary data.</text>
</comment>
<sequence length="42" mass="5023">MFKNKKIIDTYLYDEFKAIPESRIWAFIGSIINAEDREILMV</sequence>
<feature type="non-terminal residue" evidence="1">
    <location>
        <position position="42"/>
    </location>
</feature>
<dbReference type="EMBL" id="BARS01027355">
    <property type="protein sequence ID" value="GAG11028.1"/>
    <property type="molecule type" value="Genomic_DNA"/>
</dbReference>
<proteinExistence type="predicted"/>
<name>X0VF03_9ZZZZ</name>
<gene>
    <name evidence="1" type="ORF">S01H1_42978</name>
</gene>
<organism evidence="1">
    <name type="scientific">marine sediment metagenome</name>
    <dbReference type="NCBI Taxonomy" id="412755"/>
    <lineage>
        <taxon>unclassified sequences</taxon>
        <taxon>metagenomes</taxon>
        <taxon>ecological metagenomes</taxon>
    </lineage>
</organism>
<accession>X0VF03</accession>
<reference evidence="1" key="1">
    <citation type="journal article" date="2014" name="Front. Microbiol.">
        <title>High frequency of phylogenetically diverse reductive dehalogenase-homologous genes in deep subseafloor sedimentary metagenomes.</title>
        <authorList>
            <person name="Kawai M."/>
            <person name="Futagami T."/>
            <person name="Toyoda A."/>
            <person name="Takaki Y."/>
            <person name="Nishi S."/>
            <person name="Hori S."/>
            <person name="Arai W."/>
            <person name="Tsubouchi T."/>
            <person name="Morono Y."/>
            <person name="Uchiyama I."/>
            <person name="Ito T."/>
            <person name="Fujiyama A."/>
            <person name="Inagaki F."/>
            <person name="Takami H."/>
        </authorList>
    </citation>
    <scope>NUCLEOTIDE SEQUENCE</scope>
    <source>
        <strain evidence="1">Expedition CK06-06</strain>
    </source>
</reference>